<comment type="caution">
    <text evidence="1">The sequence shown here is derived from an EMBL/GenBank/DDBJ whole genome shotgun (WGS) entry which is preliminary data.</text>
</comment>
<evidence type="ECO:0000313" key="1">
    <source>
        <dbReference type="EMBL" id="CAH1422880.1"/>
    </source>
</evidence>
<dbReference type="Proteomes" id="UP001157418">
    <property type="component" value="Unassembled WGS sequence"/>
</dbReference>
<proteinExistence type="predicted"/>
<reference evidence="1 2" key="1">
    <citation type="submission" date="2022-01" db="EMBL/GenBank/DDBJ databases">
        <authorList>
            <person name="Xiong W."/>
            <person name="Schranz E."/>
        </authorList>
    </citation>
    <scope>NUCLEOTIDE SEQUENCE [LARGE SCALE GENOMIC DNA]</scope>
</reference>
<keyword evidence="2" id="KW-1185">Reference proteome</keyword>
<sequence>MAVVVTTRDNYWSRKTHDCYWIVGISAKSIKECVQWRLPQPDVNPFYGQEAKICYSDVSRRIVLVHTDYRNHHEPRVRRQYTPSILKK</sequence>
<dbReference type="EMBL" id="CAKMRJ010001112">
    <property type="protein sequence ID" value="CAH1422880.1"/>
    <property type="molecule type" value="Genomic_DNA"/>
</dbReference>
<evidence type="ECO:0000313" key="2">
    <source>
        <dbReference type="Proteomes" id="UP001157418"/>
    </source>
</evidence>
<gene>
    <name evidence="1" type="ORF">LVIROSA_LOCUS10185</name>
</gene>
<organism evidence="1 2">
    <name type="scientific">Lactuca virosa</name>
    <dbReference type="NCBI Taxonomy" id="75947"/>
    <lineage>
        <taxon>Eukaryota</taxon>
        <taxon>Viridiplantae</taxon>
        <taxon>Streptophyta</taxon>
        <taxon>Embryophyta</taxon>
        <taxon>Tracheophyta</taxon>
        <taxon>Spermatophyta</taxon>
        <taxon>Magnoliopsida</taxon>
        <taxon>eudicotyledons</taxon>
        <taxon>Gunneridae</taxon>
        <taxon>Pentapetalae</taxon>
        <taxon>asterids</taxon>
        <taxon>campanulids</taxon>
        <taxon>Asterales</taxon>
        <taxon>Asteraceae</taxon>
        <taxon>Cichorioideae</taxon>
        <taxon>Cichorieae</taxon>
        <taxon>Lactucinae</taxon>
        <taxon>Lactuca</taxon>
    </lineage>
</organism>
<protein>
    <submittedName>
        <fullName evidence="1">Uncharacterized protein</fullName>
    </submittedName>
</protein>
<name>A0AAU9MLR9_9ASTR</name>
<accession>A0AAU9MLR9</accession>
<dbReference type="AlphaFoldDB" id="A0AAU9MLR9"/>